<feature type="region of interest" description="Disordered" evidence="4">
    <location>
        <begin position="1"/>
        <end position="76"/>
    </location>
</feature>
<feature type="compositionally biased region" description="Low complexity" evidence="4">
    <location>
        <begin position="1465"/>
        <end position="1476"/>
    </location>
</feature>
<evidence type="ECO:0000256" key="5">
    <source>
        <dbReference type="SAM" id="Phobius"/>
    </source>
</evidence>
<feature type="region of interest" description="Disordered" evidence="4">
    <location>
        <begin position="1515"/>
        <end position="1555"/>
    </location>
</feature>
<sequence length="1760" mass="184787">MKKFPGSAKKLPPVAEESDDVGGVFGLPGTHLPEISPKATQNGRRRSVTSRQVSASSSRSRLPALGSELGDDQGHNHTATSLLAHLEACASAGTSPEEDLEGLQRLLKHCPGQAVNASEASFGLSPLAFAANSGSAMVAKLLLDEQADVNAVCKLGNTALHLAARGGHTQLTEVLVARGAALDGRNAEGWTPMIWAAMSGREGLIEVLLAAQAEVQLQDNEGRTALMWATRHGHVPAMRHFLALGGDLTLKDYSGQTVMHHACQQRAARKALVSTEAVNSRLLHSASAGDLPGVKQAIAAGATVNITDSEGASPLLWAAARSNNSMVGLLLSHGADPGREDSVPGGTQLLRHSTLRAHSSAIAEVLRNAMKANKLLLESVKEGDWTAASNALANGAFVEIAGKCERSPLMWAAIHGAADAVVELVKGRAALDRRDVHGWTALHWATNQGAAKALSALHHCGADVLTRTYDGDTPQHIAVKNNDDVMLIVLRCAGADMNVKDLQGHTPIQVAAIRGCAKALNTLVALQADAEVRDAGGRGVFSLAVANGQMALVEAMLAGAALLEDGGIADTGPSTPHSEVAGSETSKKSRKSKFGKSKVKANEKEDEQEGKRKSKSKRTSVLPKSPRESQLLEPGTKRSSVPSKSPRGSLHSPPALLEPPGTPAESLNGGPQKSPRASPSNSPRERTSSLPEGHTEKFEADHGTMSLRSSLPNLQIPSDDRNLGSSPRCGSALLTGRSAASGTTSRSLGVSRSSFTSKSRASLSLNKRGDTTDRSEMSSACGSQAADSQAVGSEGGKALELFRHAAKLQATLPPGEQFVAAEALREVDNEGRTALVLAAQAGHLDILVLLLESKAAVDTADLQGACERGKEPPSSAAGYWLLLAARADVEATNLAGLQPAQLTKDSVMRRNLEMDVMQRAAATSVRCPSSGKGVKRFIQGVAASLLHICHRVLTASGVPGVGSANAICWSFKSGRVRLDCLPRDLAHDAIRKMLKKRGLSGVANVEVVHPITQQPRGYAYVDFGGDDYKADALATSGAKGAKDFFNGTVQMVRESVSMPSDLVSASLYVLGHLEMPKLAVYYTWRLGNASDLTFIDMAAKPWVSVLVLTMFGLLPGLTLWKTAEFGRKIVLEAALTKQIGVLKRNPGRHIVMEKMSKCSVTRAFGSKEPVMAMGASFRQPVFGMNFRPPLPSGNERLQERLFRPKEKERLSLVPPPLPGAGSARAAPPPPSPRCSESPSSGIPRFSGLHRRICTWFGAVAMGFMAYSWLGYLAQKEKLRNLELRLRRLQGQSAPPPIEPRSPSDVAIYLEGLASRIDALGERLRDLPPGPADCAGGSCASQRAAPPSDARLRRHSMPQAPRSSHAQGTKVGATSAAGEQVAEPMGHPAWQAIPPRQTLSGSWESHQPRGQPDESQRLSGSTWPERAEGAWREVAATWQELADGSSGQSLERPYRQAAAGEARHLSSSSCSWPSGPSGPSGPGLAGSAEPRRGELRQDLSEPVAGHFGVDWQPLAAGQASSASQRRGDGSSGWQSFPPPSQGNWPSPCGGSAAMLGSHPAESSVFAELGRKAPQPRDVAIAWSPAAPASSERMAITGPSRPWDHGSTETWSIPFAGRAAGGFAGLSRDLTQSASGPRNGLASPCWGAGSGGRGSAGHGWAEDWSAAAGGFPSRSLAAAGPSYSEPIADVSFGAGLGVSSPAALAPPPATLRTSGARCLLASPRTGSWQASVGLRSSPEALQFGHLGMAPHEFDMSEAMWAK</sequence>
<evidence type="ECO:0000313" key="6">
    <source>
        <dbReference type="EMBL" id="CAE8609236.1"/>
    </source>
</evidence>
<dbReference type="PANTHER" id="PTHR24123">
    <property type="entry name" value="ANKYRIN REPEAT-CONTAINING"/>
    <property type="match status" value="1"/>
</dbReference>
<feature type="repeat" description="ANK" evidence="3">
    <location>
        <begin position="188"/>
        <end position="220"/>
    </location>
</feature>
<feature type="repeat" description="ANK" evidence="3">
    <location>
        <begin position="437"/>
        <end position="469"/>
    </location>
</feature>
<keyword evidence="5" id="KW-0472">Membrane</keyword>
<feature type="compositionally biased region" description="Polar residues" evidence="4">
    <location>
        <begin position="777"/>
        <end position="789"/>
    </location>
</feature>
<accession>A0A813F6N0</accession>
<dbReference type="InterPro" id="IPR036770">
    <property type="entry name" value="Ankyrin_rpt-contain_sf"/>
</dbReference>
<feature type="compositionally biased region" description="Low complexity" evidence="4">
    <location>
        <begin position="751"/>
        <end position="765"/>
    </location>
</feature>
<feature type="repeat" description="ANK" evidence="3">
    <location>
        <begin position="310"/>
        <end position="342"/>
    </location>
</feature>
<evidence type="ECO:0000256" key="2">
    <source>
        <dbReference type="ARBA" id="ARBA00023043"/>
    </source>
</evidence>
<dbReference type="Proteomes" id="UP000654075">
    <property type="component" value="Unassembled WGS sequence"/>
</dbReference>
<evidence type="ECO:0000256" key="3">
    <source>
        <dbReference type="PROSITE-ProRule" id="PRU00023"/>
    </source>
</evidence>
<feature type="compositionally biased region" description="Basic and acidic residues" evidence="4">
    <location>
        <begin position="683"/>
        <end position="702"/>
    </location>
</feature>
<feature type="transmembrane region" description="Helical" evidence="5">
    <location>
        <begin position="1252"/>
        <end position="1273"/>
    </location>
</feature>
<reference evidence="6" key="1">
    <citation type="submission" date="2021-02" db="EMBL/GenBank/DDBJ databases">
        <authorList>
            <person name="Dougan E. K."/>
            <person name="Rhodes N."/>
            <person name="Thang M."/>
            <person name="Chan C."/>
        </authorList>
    </citation>
    <scope>NUCLEOTIDE SEQUENCE</scope>
</reference>
<proteinExistence type="predicted"/>
<organism evidence="6 7">
    <name type="scientific">Polarella glacialis</name>
    <name type="common">Dinoflagellate</name>
    <dbReference type="NCBI Taxonomy" id="89957"/>
    <lineage>
        <taxon>Eukaryota</taxon>
        <taxon>Sar</taxon>
        <taxon>Alveolata</taxon>
        <taxon>Dinophyceae</taxon>
        <taxon>Suessiales</taxon>
        <taxon>Suessiaceae</taxon>
        <taxon>Polarella</taxon>
    </lineage>
</organism>
<feature type="repeat" description="ANK" evidence="3">
    <location>
        <begin position="122"/>
        <end position="154"/>
    </location>
</feature>
<dbReference type="SUPFAM" id="SSF48403">
    <property type="entry name" value="Ankyrin repeat"/>
    <property type="match status" value="3"/>
</dbReference>
<evidence type="ECO:0000256" key="1">
    <source>
        <dbReference type="ARBA" id="ARBA00022737"/>
    </source>
</evidence>
<feature type="compositionally biased region" description="Polar residues" evidence="4">
    <location>
        <begin position="669"/>
        <end position="682"/>
    </location>
</feature>
<dbReference type="OMA" id="SANAICW"/>
<evidence type="ECO:0000256" key="4">
    <source>
        <dbReference type="SAM" id="MobiDB-lite"/>
    </source>
</evidence>
<feature type="repeat" description="ANK" evidence="3">
    <location>
        <begin position="155"/>
        <end position="187"/>
    </location>
</feature>
<name>A0A813F6N0_POLGL</name>
<dbReference type="Pfam" id="PF12796">
    <property type="entry name" value="Ank_2"/>
    <property type="match status" value="2"/>
</dbReference>
<gene>
    <name evidence="6" type="ORF">PGLA1383_LOCUS27063</name>
</gene>
<keyword evidence="1" id="KW-0677">Repeat</keyword>
<feature type="compositionally biased region" description="Polar residues" evidence="4">
    <location>
        <begin position="738"/>
        <end position="750"/>
    </location>
</feature>
<dbReference type="PANTHER" id="PTHR24123:SF33">
    <property type="entry name" value="PROTEIN HOS4"/>
    <property type="match status" value="1"/>
</dbReference>
<protein>
    <recommendedName>
        <fullName evidence="8">PARP</fullName>
    </recommendedName>
</protein>
<comment type="caution">
    <text evidence="6">The sequence shown here is derived from an EMBL/GenBank/DDBJ whole genome shotgun (WGS) entry which is preliminary data.</text>
</comment>
<dbReference type="EMBL" id="CAJNNV010024261">
    <property type="protein sequence ID" value="CAE8609236.1"/>
    <property type="molecule type" value="Genomic_DNA"/>
</dbReference>
<feature type="repeat" description="ANK" evidence="3">
    <location>
        <begin position="221"/>
        <end position="253"/>
    </location>
</feature>
<feature type="compositionally biased region" description="Polar residues" evidence="4">
    <location>
        <begin position="706"/>
        <end position="716"/>
    </location>
</feature>
<feature type="repeat" description="ANK" evidence="3">
    <location>
        <begin position="830"/>
        <end position="862"/>
    </location>
</feature>
<dbReference type="PROSITE" id="PS50088">
    <property type="entry name" value="ANK_REPEAT"/>
    <property type="match status" value="9"/>
</dbReference>
<dbReference type="OrthoDB" id="6718656at2759"/>
<keyword evidence="2 3" id="KW-0040">ANK repeat</keyword>
<feature type="repeat" description="ANK" evidence="3">
    <location>
        <begin position="470"/>
        <end position="502"/>
    </location>
</feature>
<feature type="region of interest" description="Disordered" evidence="4">
    <location>
        <begin position="568"/>
        <end position="789"/>
    </location>
</feature>
<feature type="compositionally biased region" description="Low complexity" evidence="4">
    <location>
        <begin position="49"/>
        <end position="61"/>
    </location>
</feature>
<dbReference type="InterPro" id="IPR051165">
    <property type="entry name" value="Multifunctional_ANK_Repeat"/>
</dbReference>
<evidence type="ECO:0000313" key="7">
    <source>
        <dbReference type="Proteomes" id="UP000654075"/>
    </source>
</evidence>
<feature type="compositionally biased region" description="Basic and acidic residues" evidence="4">
    <location>
        <begin position="767"/>
        <end position="776"/>
    </location>
</feature>
<keyword evidence="5" id="KW-1133">Transmembrane helix</keyword>
<evidence type="ECO:0008006" key="8">
    <source>
        <dbReference type="Google" id="ProtNLM"/>
    </source>
</evidence>
<dbReference type="SMART" id="SM00248">
    <property type="entry name" value="ANK"/>
    <property type="match status" value="12"/>
</dbReference>
<feature type="region of interest" description="Disordered" evidence="4">
    <location>
        <begin position="1208"/>
        <end position="1241"/>
    </location>
</feature>
<dbReference type="PROSITE" id="PS50297">
    <property type="entry name" value="ANK_REP_REGION"/>
    <property type="match status" value="7"/>
</dbReference>
<feature type="region of interest" description="Disordered" evidence="4">
    <location>
        <begin position="1584"/>
        <end position="1604"/>
    </location>
</feature>
<feature type="repeat" description="ANK" evidence="3">
    <location>
        <begin position="503"/>
        <end position="535"/>
    </location>
</feature>
<dbReference type="Pfam" id="PF00023">
    <property type="entry name" value="Ank"/>
    <property type="match status" value="3"/>
</dbReference>
<feature type="compositionally biased region" description="Basic residues" evidence="4">
    <location>
        <begin position="588"/>
        <end position="599"/>
    </location>
</feature>
<feature type="region of interest" description="Disordered" evidence="4">
    <location>
        <begin position="1441"/>
        <end position="1492"/>
    </location>
</feature>
<dbReference type="Gene3D" id="1.25.40.20">
    <property type="entry name" value="Ankyrin repeat-containing domain"/>
    <property type="match status" value="6"/>
</dbReference>
<keyword evidence="5" id="KW-0812">Transmembrane</keyword>
<dbReference type="PRINTS" id="PR01415">
    <property type="entry name" value="ANKYRIN"/>
</dbReference>
<feature type="region of interest" description="Disordered" evidence="4">
    <location>
        <begin position="1322"/>
        <end position="1426"/>
    </location>
</feature>
<feature type="transmembrane region" description="Helical" evidence="5">
    <location>
        <begin position="1102"/>
        <end position="1120"/>
    </location>
</feature>
<dbReference type="CDD" id="cd00590">
    <property type="entry name" value="RRM_SF"/>
    <property type="match status" value="1"/>
</dbReference>
<keyword evidence="7" id="KW-1185">Reference proteome</keyword>
<dbReference type="InterPro" id="IPR002110">
    <property type="entry name" value="Ankyrin_rpt"/>
</dbReference>